<accession>A0A1M6X726</accession>
<evidence type="ECO:0000313" key="2">
    <source>
        <dbReference type="Proteomes" id="UP000183997"/>
    </source>
</evidence>
<dbReference type="Proteomes" id="UP000183997">
    <property type="component" value="Unassembled WGS sequence"/>
</dbReference>
<dbReference type="RefSeq" id="WP_072917686.1">
    <property type="nucleotide sequence ID" value="NZ_FRAR01000040.1"/>
</dbReference>
<proteinExistence type="predicted"/>
<name>A0A1M6X726_9FIRM</name>
<sequence>MKKKNILQIYDKRLAIDWDDQSNQNIARIYNYRGIEISEPLHFTNCKEGYKTLLRWVKIVAHSSLSTKCSAM</sequence>
<protein>
    <submittedName>
        <fullName evidence="1">Uncharacterized protein</fullName>
    </submittedName>
</protein>
<dbReference type="AlphaFoldDB" id="A0A1M6X726"/>
<keyword evidence="2" id="KW-1185">Reference proteome</keyword>
<dbReference type="EMBL" id="FRAR01000040">
    <property type="protein sequence ID" value="SHL01736.1"/>
    <property type="molecule type" value="Genomic_DNA"/>
</dbReference>
<reference evidence="2" key="1">
    <citation type="submission" date="2016-11" db="EMBL/GenBank/DDBJ databases">
        <authorList>
            <person name="Varghese N."/>
            <person name="Submissions S."/>
        </authorList>
    </citation>
    <scope>NUCLEOTIDE SEQUENCE [LARGE SCALE GENOMIC DNA]</scope>
    <source>
        <strain evidence="2">DSM 10349</strain>
    </source>
</reference>
<dbReference type="OrthoDB" id="9790935at2"/>
<organism evidence="1 2">
    <name type="scientific">Desulforamulus aeronauticus DSM 10349</name>
    <dbReference type="NCBI Taxonomy" id="1121421"/>
    <lineage>
        <taxon>Bacteria</taxon>
        <taxon>Bacillati</taxon>
        <taxon>Bacillota</taxon>
        <taxon>Clostridia</taxon>
        <taxon>Eubacteriales</taxon>
        <taxon>Peptococcaceae</taxon>
        <taxon>Desulforamulus</taxon>
    </lineage>
</organism>
<gene>
    <name evidence="1" type="ORF">SAMN02745123_03926</name>
</gene>
<evidence type="ECO:0000313" key="1">
    <source>
        <dbReference type="EMBL" id="SHL01736.1"/>
    </source>
</evidence>